<dbReference type="Gene3D" id="2.60.120.330">
    <property type="entry name" value="B-lactam Antibiotic, Isopenicillin N Synthase, Chain"/>
    <property type="match status" value="1"/>
</dbReference>
<dbReference type="AlphaFoldDB" id="A0A6J5U5V0"/>
<gene>
    <name evidence="3" type="ORF">CURHAP_LOCUS17282</name>
</gene>
<organism evidence="3 4">
    <name type="scientific">Prunus armeniaca</name>
    <name type="common">Apricot</name>
    <name type="synonym">Armeniaca vulgaris</name>
    <dbReference type="NCBI Taxonomy" id="36596"/>
    <lineage>
        <taxon>Eukaryota</taxon>
        <taxon>Viridiplantae</taxon>
        <taxon>Streptophyta</taxon>
        <taxon>Embryophyta</taxon>
        <taxon>Tracheophyta</taxon>
        <taxon>Spermatophyta</taxon>
        <taxon>Magnoliopsida</taxon>
        <taxon>eudicotyledons</taxon>
        <taxon>Gunneridae</taxon>
        <taxon>Pentapetalae</taxon>
        <taxon>rosids</taxon>
        <taxon>fabids</taxon>
        <taxon>Rosales</taxon>
        <taxon>Rosaceae</taxon>
        <taxon>Amygdaloideae</taxon>
        <taxon>Amygdaleae</taxon>
        <taxon>Prunus</taxon>
    </lineage>
</organism>
<evidence type="ECO:0000313" key="3">
    <source>
        <dbReference type="EMBL" id="CAB4270957.1"/>
    </source>
</evidence>
<feature type="compositionally biased region" description="Basic and acidic residues" evidence="1">
    <location>
        <begin position="113"/>
        <end position="122"/>
    </location>
</feature>
<dbReference type="PANTHER" id="PTHR34945">
    <property type="entry name" value="2-OXOGLUTARATE (2OG) AND FE(II)-DEPENDENT OXYGENASE SUPERFAMILY PROTEIN"/>
    <property type="match status" value="1"/>
</dbReference>
<reference evidence="3 4" key="1">
    <citation type="submission" date="2020-05" db="EMBL/GenBank/DDBJ databases">
        <authorList>
            <person name="Campoy J."/>
            <person name="Schneeberger K."/>
            <person name="Spophaly S."/>
        </authorList>
    </citation>
    <scope>NUCLEOTIDE SEQUENCE [LARGE SCALE GENOMIC DNA]</scope>
    <source>
        <strain evidence="3">PruArmRojPasFocal</strain>
    </source>
</reference>
<dbReference type="EMBL" id="CAEKDK010000002">
    <property type="protein sequence ID" value="CAB4270957.1"/>
    <property type="molecule type" value="Genomic_DNA"/>
</dbReference>
<accession>A0A6J5U5V0</accession>
<name>A0A6J5U5V0_PRUAR</name>
<sequence>MMWISEGKKSPMVGRFYPHVVGLQYQIRSGQKYSLLVDSGWVSVLPPVESILVTIGDIAQVWSNGKFKKVRGRAVACLGEGECRCISMSLLVTLPIDSTSRVGPLVPISAVDGGHDEDRNDRDDDDGGDQNLNGKSDGEKEGRLFKSFSLEDYAWRVYHERLFLKDPLDRYRFN</sequence>
<proteinExistence type="predicted"/>
<evidence type="ECO:0000313" key="4">
    <source>
        <dbReference type="Proteomes" id="UP000507222"/>
    </source>
</evidence>
<dbReference type="Proteomes" id="UP000507222">
    <property type="component" value="Unassembled WGS sequence"/>
</dbReference>
<evidence type="ECO:0000259" key="2">
    <source>
        <dbReference type="Pfam" id="PF03171"/>
    </source>
</evidence>
<feature type="region of interest" description="Disordered" evidence="1">
    <location>
        <begin position="105"/>
        <end position="138"/>
    </location>
</feature>
<dbReference type="Pfam" id="PF03171">
    <property type="entry name" value="2OG-FeII_Oxy"/>
    <property type="match status" value="1"/>
</dbReference>
<dbReference type="InterPro" id="IPR044861">
    <property type="entry name" value="IPNS-like_FE2OG_OXY"/>
</dbReference>
<evidence type="ECO:0000256" key="1">
    <source>
        <dbReference type="SAM" id="MobiDB-lite"/>
    </source>
</evidence>
<dbReference type="InterPro" id="IPR027443">
    <property type="entry name" value="IPNS-like_sf"/>
</dbReference>
<dbReference type="PANTHER" id="PTHR34945:SF2">
    <property type="entry name" value="2-OXOGLUTARATE (2OG) AND FE(II)-DEPENDENT OXYGENASE SUPERFAMILY PROTEIN"/>
    <property type="match status" value="1"/>
</dbReference>
<feature type="domain" description="Isopenicillin N synthase-like Fe(2+) 2OG dioxygenase" evidence="2">
    <location>
        <begin position="35"/>
        <end position="87"/>
    </location>
</feature>
<dbReference type="SUPFAM" id="SSF51197">
    <property type="entry name" value="Clavaminate synthase-like"/>
    <property type="match status" value="1"/>
</dbReference>
<protein>
    <recommendedName>
        <fullName evidence="2">Isopenicillin N synthase-like Fe(2+) 2OG dioxygenase domain-containing protein</fullName>
    </recommendedName>
</protein>